<organism evidence="3 4">
    <name type="scientific">Paenibacillus contaminans</name>
    <dbReference type="NCBI Taxonomy" id="450362"/>
    <lineage>
        <taxon>Bacteria</taxon>
        <taxon>Bacillati</taxon>
        <taxon>Bacillota</taxon>
        <taxon>Bacilli</taxon>
        <taxon>Bacillales</taxon>
        <taxon>Paenibacillaceae</taxon>
        <taxon>Paenibacillus</taxon>
    </lineage>
</organism>
<feature type="domain" description="Glycosyl transferase family 1" evidence="2">
    <location>
        <begin position="179"/>
        <end position="334"/>
    </location>
</feature>
<dbReference type="GO" id="GO:0016757">
    <property type="term" value="F:glycosyltransferase activity"/>
    <property type="evidence" value="ECO:0007669"/>
    <property type="project" value="InterPro"/>
</dbReference>
<dbReference type="PANTHER" id="PTHR12526:SF630">
    <property type="entry name" value="GLYCOSYLTRANSFERASE"/>
    <property type="match status" value="1"/>
</dbReference>
<dbReference type="InterPro" id="IPR001296">
    <property type="entry name" value="Glyco_trans_1"/>
</dbReference>
<feature type="transmembrane region" description="Helical" evidence="1">
    <location>
        <begin position="86"/>
        <end position="105"/>
    </location>
</feature>
<dbReference type="Gene3D" id="3.40.50.2000">
    <property type="entry name" value="Glycogen Phosphorylase B"/>
    <property type="match status" value="2"/>
</dbReference>
<dbReference type="Proteomes" id="UP000250369">
    <property type="component" value="Unassembled WGS sequence"/>
</dbReference>
<dbReference type="AlphaFoldDB" id="A0A329M232"/>
<evidence type="ECO:0000313" key="4">
    <source>
        <dbReference type="Proteomes" id="UP000250369"/>
    </source>
</evidence>
<dbReference type="OrthoDB" id="9787617at2"/>
<sequence length="354" mass="40604">MKKKVTFIITDMSSGGAERVLSIIANYLAQRTNIDVKIVAIQDDLVDYPLDERINHFYLECKMKSKPLRIIERVIKLRRIIKDSDVVISFLWFLNIYTVIASLFLNKKIIISDRSDPANEVKGMFSIGRILRNLFYRLPDKIVFQTLDASNYYPNAIRKSSTIIPNPISPYLPPRYSGERKKEIVAMCRLAPQKNLTMMIDSFEMLVKDHPEYRLIIYGEGEQRQELEKYIDQLRLNEKIELPGFKNNIHEKIIDSAIFVSSSNYEGISNSMLEALGMGIPSVVTDCPVGGARMYITTNENGILVPVGDAKAMYRGMKKIVEDKDFSEKMSKKATLIRNDLSVDVICKKWLELI</sequence>
<gene>
    <name evidence="3" type="ORF">DQG23_32510</name>
</gene>
<name>A0A329M232_9BACL</name>
<dbReference type="Pfam" id="PF00534">
    <property type="entry name" value="Glycos_transf_1"/>
    <property type="match status" value="1"/>
</dbReference>
<comment type="caution">
    <text evidence="3">The sequence shown here is derived from an EMBL/GenBank/DDBJ whole genome shotgun (WGS) entry which is preliminary data.</text>
</comment>
<dbReference type="EMBL" id="QMFB01000028">
    <property type="protein sequence ID" value="RAV13808.1"/>
    <property type="molecule type" value="Genomic_DNA"/>
</dbReference>
<dbReference type="RefSeq" id="WP_113035199.1">
    <property type="nucleotide sequence ID" value="NZ_QMFB01000028.1"/>
</dbReference>
<dbReference type="PANTHER" id="PTHR12526">
    <property type="entry name" value="GLYCOSYLTRANSFERASE"/>
    <property type="match status" value="1"/>
</dbReference>
<evidence type="ECO:0000313" key="3">
    <source>
        <dbReference type="EMBL" id="RAV13808.1"/>
    </source>
</evidence>
<evidence type="ECO:0000259" key="2">
    <source>
        <dbReference type="Pfam" id="PF00534"/>
    </source>
</evidence>
<keyword evidence="1" id="KW-0812">Transmembrane</keyword>
<evidence type="ECO:0000256" key="1">
    <source>
        <dbReference type="SAM" id="Phobius"/>
    </source>
</evidence>
<proteinExistence type="predicted"/>
<reference evidence="3 4" key="1">
    <citation type="journal article" date="2009" name="Int. J. Syst. Evol. Microbiol.">
        <title>Paenibacillus contaminans sp. nov., isolated from a contaminated laboratory plate.</title>
        <authorList>
            <person name="Chou J.H."/>
            <person name="Lee J.H."/>
            <person name="Lin M.C."/>
            <person name="Chang P.S."/>
            <person name="Arun A.B."/>
            <person name="Young C.C."/>
            <person name="Chen W.M."/>
        </authorList>
    </citation>
    <scope>NUCLEOTIDE SEQUENCE [LARGE SCALE GENOMIC DNA]</scope>
    <source>
        <strain evidence="3 4">CKOBP-6</strain>
    </source>
</reference>
<keyword evidence="1" id="KW-1133">Transmembrane helix</keyword>
<keyword evidence="1" id="KW-0472">Membrane</keyword>
<keyword evidence="3" id="KW-0808">Transferase</keyword>
<dbReference type="SUPFAM" id="SSF53756">
    <property type="entry name" value="UDP-Glycosyltransferase/glycogen phosphorylase"/>
    <property type="match status" value="1"/>
</dbReference>
<protein>
    <submittedName>
        <fullName evidence="3">Glycosyltransferase family 4 protein</fullName>
    </submittedName>
</protein>
<keyword evidence="4" id="KW-1185">Reference proteome</keyword>
<accession>A0A329M232</accession>